<organism evidence="1 2">
    <name type="scientific">Nocardia terpenica</name>
    <dbReference type="NCBI Taxonomy" id="455432"/>
    <lineage>
        <taxon>Bacteria</taxon>
        <taxon>Bacillati</taxon>
        <taxon>Actinomycetota</taxon>
        <taxon>Actinomycetes</taxon>
        <taxon>Mycobacteriales</taxon>
        <taxon>Nocardiaceae</taxon>
        <taxon>Nocardia</taxon>
    </lineage>
</organism>
<dbReference type="KEGG" id="ntp:CRH09_39730"/>
<dbReference type="Proteomes" id="UP000221961">
    <property type="component" value="Plasmid p_NC_YFY_NT001"/>
</dbReference>
<evidence type="ECO:0000313" key="1">
    <source>
        <dbReference type="EMBL" id="ATL72506.1"/>
    </source>
</evidence>
<accession>A0A291RY95</accession>
<dbReference type="EMBL" id="CP023779">
    <property type="protein sequence ID" value="ATL72506.1"/>
    <property type="molecule type" value="Genomic_DNA"/>
</dbReference>
<protein>
    <submittedName>
        <fullName evidence="1">Uncharacterized protein</fullName>
    </submittedName>
</protein>
<name>A0A291RY95_9NOCA</name>
<keyword evidence="1" id="KW-0614">Plasmid</keyword>
<reference evidence="1 2" key="1">
    <citation type="submission" date="2017-10" db="EMBL/GenBank/DDBJ databases">
        <title>Comparative genomics between pathogenic Norcardia.</title>
        <authorList>
            <person name="Zeng L."/>
        </authorList>
    </citation>
    <scope>NUCLEOTIDE SEQUENCE [LARGE SCALE GENOMIC DNA]</scope>
    <source>
        <strain evidence="1 2">NC_YFY_NT001</strain>
        <plasmid evidence="2">Plasmid p_nc_yfy_nt001</plasmid>
    </source>
</reference>
<sequence>MNTYTVDVYAVVTLVIRADSEAHVRKFLHTDDGQEMYPTPGGSVELTNVCDLPVPVKLTSASFRKVWALPEAADEHGNPIETTYQPGDGAVNALEAAQWPEYCATADCAELLDDGEGYDGYCGTCADRREAAGLYS</sequence>
<dbReference type="GeneID" id="88363379"/>
<dbReference type="AlphaFoldDB" id="A0A291RY95"/>
<dbReference type="RefSeq" id="WP_098699301.1">
    <property type="nucleotide sequence ID" value="NZ_CP023779.1"/>
</dbReference>
<geneLocation type="plasmid" evidence="2">
    <name>p_nc_yfy_nt001</name>
</geneLocation>
<gene>
    <name evidence="1" type="ORF">CRH09_39730</name>
</gene>
<evidence type="ECO:0000313" key="2">
    <source>
        <dbReference type="Proteomes" id="UP000221961"/>
    </source>
</evidence>
<proteinExistence type="predicted"/>